<gene>
    <name evidence="4" type="ORF">M878_26825</name>
</gene>
<feature type="transmembrane region" description="Helical" evidence="2">
    <location>
        <begin position="136"/>
        <end position="157"/>
    </location>
</feature>
<reference evidence="4 5" key="1">
    <citation type="journal article" date="2014" name="Genome Announc.">
        <title>Draft Genome Sequence of Streptomyces roseochromogenes subsp. oscitans DS 12.976, Producer of the Aminocoumarin Antibiotic Clorobiocin.</title>
        <authorList>
            <person name="Ruckert C."/>
            <person name="Kalinowski J."/>
            <person name="Heide L."/>
            <person name="Apel A.K."/>
        </authorList>
    </citation>
    <scope>NUCLEOTIDE SEQUENCE [LARGE SCALE GENOMIC DNA]</scope>
    <source>
        <strain evidence="4 5">DS 12.976</strain>
    </source>
</reference>
<proteinExistence type="predicted"/>
<dbReference type="InterPro" id="IPR015943">
    <property type="entry name" value="WD40/YVTN_repeat-like_dom_sf"/>
</dbReference>
<dbReference type="PANTHER" id="PTHR34512">
    <property type="entry name" value="CELL SURFACE PROTEIN"/>
    <property type="match status" value="1"/>
</dbReference>
<feature type="region of interest" description="Disordered" evidence="1">
    <location>
        <begin position="1"/>
        <end position="129"/>
    </location>
</feature>
<comment type="caution">
    <text evidence="4">The sequence shown here is derived from an EMBL/GenBank/DDBJ whole genome shotgun (WGS) entry which is preliminary data.</text>
</comment>
<sequence length="611" mass="63034">MTQPPPPPPNQPPQQGGFGPPNPQQPPQPAQPPQPQQPPQPPQPQPGYGYPQAAPAPQPPQPPQPGYGYPGGQQPPYGQQLPAQGQQPPAYGYPGQPQNPYAQPAQPGYGYPGQPPTAPMHPQPGQSGGGRNNTTLLIVVAAVVAIALIVAGGFWYANSSGGGDKTHDAASSSGGTGGKNGSGGGTGGTGGKEKVPANPAAHVLFQVPLPTADGAVSTAGSWLTDKVYAKSGLAEIVGYDPVKGTKLWTIPLPGPVCAASPHATADGKTAIVYQPKWNTKKNIAGCTQISAIDLNAGKKLWTQSVKSGDSPINYQNVTVAQRTVAVGDSNGAAAFDIDSDKPLWLPKPGDNCYDAGYGGGDKLVAVRKCGDSANGQLLIQTLDPKTGKVISEYKMDSGIQYASIVSTDPLVVAADVGDSAGDGSEVSDYFSIDSKTGKLLAHISAPGKTYGGKCDGIYRIEACKSIVAGNGKLYVPTEEHDGSGGALNSTNEIVSFDLNTGKPTGQRLEAGDGYLLSPLRMDGGNLIAYKKPPYDKGGQVVSIDGGSFKATKLLENPALDDAQNAEANMLPEDSEILFGDGRLYMSQIYAKEKGWSSDGKEDLAVAYGTNG</sequence>
<feature type="domain" description="Pyrrolo-quinoline quinone repeat" evidence="3">
    <location>
        <begin position="225"/>
        <end position="344"/>
    </location>
</feature>
<feature type="compositionally biased region" description="Pro residues" evidence="1">
    <location>
        <begin position="20"/>
        <end position="45"/>
    </location>
</feature>
<dbReference type="InterPro" id="IPR011047">
    <property type="entry name" value="Quinoprotein_ADH-like_sf"/>
</dbReference>
<dbReference type="Proteomes" id="UP000017984">
    <property type="component" value="Chromosome"/>
</dbReference>
<dbReference type="HOGENOM" id="CLU_036397_1_0_11"/>
<dbReference type="PATRIC" id="fig|1352936.5.peg.5602"/>
<evidence type="ECO:0000256" key="1">
    <source>
        <dbReference type="SAM" id="MobiDB-lite"/>
    </source>
</evidence>
<protein>
    <recommendedName>
        <fullName evidence="3">Pyrrolo-quinoline quinone repeat domain-containing protein</fullName>
    </recommendedName>
</protein>
<feature type="compositionally biased region" description="Pro residues" evidence="1">
    <location>
        <begin position="54"/>
        <end position="65"/>
    </location>
</feature>
<dbReference type="STRING" id="1352936.M878_26825"/>
<dbReference type="Gene3D" id="2.130.10.10">
    <property type="entry name" value="YVTN repeat-like/Quinoprotein amine dehydrogenase"/>
    <property type="match status" value="2"/>
</dbReference>
<dbReference type="PANTHER" id="PTHR34512:SF30">
    <property type="entry name" value="OUTER MEMBRANE PROTEIN ASSEMBLY FACTOR BAMB"/>
    <property type="match status" value="1"/>
</dbReference>
<feature type="region of interest" description="Disordered" evidence="1">
    <location>
        <begin position="162"/>
        <end position="196"/>
    </location>
</feature>
<accession>V6K5A0</accession>
<feature type="compositionally biased region" description="Low complexity" evidence="1">
    <location>
        <begin position="72"/>
        <end position="109"/>
    </location>
</feature>
<keyword evidence="2" id="KW-1133">Transmembrane helix</keyword>
<dbReference type="AlphaFoldDB" id="V6K5A0"/>
<feature type="compositionally biased region" description="Pro residues" evidence="1">
    <location>
        <begin position="1"/>
        <end position="12"/>
    </location>
</feature>
<evidence type="ECO:0000259" key="3">
    <source>
        <dbReference type="Pfam" id="PF13360"/>
    </source>
</evidence>
<evidence type="ECO:0000256" key="2">
    <source>
        <dbReference type="SAM" id="Phobius"/>
    </source>
</evidence>
<feature type="compositionally biased region" description="Pro residues" evidence="1">
    <location>
        <begin position="113"/>
        <end position="122"/>
    </location>
</feature>
<keyword evidence="2" id="KW-0812">Transmembrane</keyword>
<keyword evidence="5" id="KW-1185">Reference proteome</keyword>
<feature type="compositionally biased region" description="Gly residues" evidence="1">
    <location>
        <begin position="174"/>
        <end position="190"/>
    </location>
</feature>
<dbReference type="RefSeq" id="WP_023549919.1">
    <property type="nucleotide sequence ID" value="NZ_CM002285.1"/>
</dbReference>
<dbReference type="SUPFAM" id="SSF50998">
    <property type="entry name" value="Quinoprotein alcohol dehydrogenase-like"/>
    <property type="match status" value="1"/>
</dbReference>
<name>V6K5A0_STRRC</name>
<evidence type="ECO:0000313" key="4">
    <source>
        <dbReference type="EMBL" id="EST26586.1"/>
    </source>
</evidence>
<dbReference type="OrthoDB" id="3679173at2"/>
<evidence type="ECO:0000313" key="5">
    <source>
        <dbReference type="Proteomes" id="UP000017984"/>
    </source>
</evidence>
<keyword evidence="2" id="KW-0472">Membrane</keyword>
<dbReference type="Pfam" id="PF13360">
    <property type="entry name" value="PQQ_2"/>
    <property type="match status" value="1"/>
</dbReference>
<dbReference type="EMBL" id="AWQX01000222">
    <property type="protein sequence ID" value="EST26586.1"/>
    <property type="molecule type" value="Genomic_DNA"/>
</dbReference>
<dbReference type="InterPro" id="IPR002372">
    <property type="entry name" value="PQQ_rpt_dom"/>
</dbReference>
<organism evidence="4 5">
    <name type="scientific">Streptomyces roseochromogenus subsp. oscitans DS 12.976</name>
    <dbReference type="NCBI Taxonomy" id="1352936"/>
    <lineage>
        <taxon>Bacteria</taxon>
        <taxon>Bacillati</taxon>
        <taxon>Actinomycetota</taxon>
        <taxon>Actinomycetes</taxon>
        <taxon>Kitasatosporales</taxon>
        <taxon>Streptomycetaceae</taxon>
        <taxon>Streptomyces</taxon>
    </lineage>
</organism>